<keyword evidence="4" id="KW-1185">Reference proteome</keyword>
<dbReference type="Proteomes" id="UP000298049">
    <property type="component" value="Chromosome"/>
</dbReference>
<dbReference type="EMBL" id="CP031093">
    <property type="protein sequence ID" value="QCF27384.1"/>
    <property type="molecule type" value="Genomic_DNA"/>
</dbReference>
<proteinExistence type="predicted"/>
<name>A0A4P7XLG2_9ALTE</name>
<dbReference type="OrthoDB" id="6370285at2"/>
<evidence type="ECO:0000313" key="3">
    <source>
        <dbReference type="EMBL" id="QCF27384.1"/>
    </source>
</evidence>
<organism evidence="3 4">
    <name type="scientific">Hydrocarboniclastica marina</name>
    <dbReference type="NCBI Taxonomy" id="2259620"/>
    <lineage>
        <taxon>Bacteria</taxon>
        <taxon>Pseudomonadati</taxon>
        <taxon>Pseudomonadota</taxon>
        <taxon>Gammaproteobacteria</taxon>
        <taxon>Alteromonadales</taxon>
        <taxon>Alteromonadaceae</taxon>
        <taxon>Hydrocarboniclastica</taxon>
    </lineage>
</organism>
<keyword evidence="2" id="KW-0810">Translation regulation</keyword>
<reference evidence="3 4" key="1">
    <citation type="submission" date="2018-07" db="EMBL/GenBank/DDBJ databases">
        <title>Marsedoiliclastica nanhaica gen. nov. sp. nov., a novel marine hydrocarbonoclastic bacterium isolated from an in-situ enriched hydrocarbon-degrading consortium in deep-sea sediment.</title>
        <authorList>
            <person name="Dong C."/>
            <person name="Ma T."/>
            <person name="Liu R."/>
            <person name="Shao Z."/>
        </authorList>
    </citation>
    <scope>NUCLEOTIDE SEQUENCE [LARGE SCALE GENOMIC DNA]</scope>
    <source>
        <strain evidence="4">soil36-7</strain>
    </source>
</reference>
<dbReference type="InterPro" id="IPR023200">
    <property type="entry name" value="RMF_sf"/>
</dbReference>
<dbReference type="RefSeq" id="WP_136550097.1">
    <property type="nucleotide sequence ID" value="NZ_CP031093.1"/>
</dbReference>
<gene>
    <name evidence="3" type="ORF">soil367_16420</name>
</gene>
<evidence type="ECO:0000313" key="4">
    <source>
        <dbReference type="Proteomes" id="UP000298049"/>
    </source>
</evidence>
<accession>A0A4P7XLG2</accession>
<sequence length="68" mass="7598">MPRQNGLGWDLESLSRAYRQGYAAGYIGMARDRCPYRGDVVVSAWEAGWEDGAITLAEAHKVERVRIA</sequence>
<dbReference type="Gene3D" id="1.10.10.620">
    <property type="entry name" value="ribosome modulation factor like domain"/>
    <property type="match status" value="1"/>
</dbReference>
<dbReference type="NCBIfam" id="NF011162">
    <property type="entry name" value="PRK14563.1"/>
    <property type="match status" value="1"/>
</dbReference>
<keyword evidence="1" id="KW-0963">Cytoplasm</keyword>
<dbReference type="AlphaFoldDB" id="A0A4P7XLG2"/>
<evidence type="ECO:0008006" key="5">
    <source>
        <dbReference type="Google" id="ProtNLM"/>
    </source>
</evidence>
<dbReference type="Pfam" id="PF04957">
    <property type="entry name" value="RMF"/>
    <property type="match status" value="1"/>
</dbReference>
<evidence type="ECO:0000256" key="1">
    <source>
        <dbReference type="ARBA" id="ARBA00022490"/>
    </source>
</evidence>
<evidence type="ECO:0000256" key="2">
    <source>
        <dbReference type="ARBA" id="ARBA00022845"/>
    </source>
</evidence>
<protein>
    <recommendedName>
        <fullName evidence="5">Ribosome modulation factor</fullName>
    </recommendedName>
</protein>
<dbReference type="GO" id="GO:0006417">
    <property type="term" value="P:regulation of translation"/>
    <property type="evidence" value="ECO:0007669"/>
    <property type="project" value="UniProtKB-KW"/>
</dbReference>
<dbReference type="InterPro" id="IPR007040">
    <property type="entry name" value="Ribosome_modulation_factor"/>
</dbReference>
<dbReference type="KEGG" id="hmi:soil367_16420"/>